<dbReference type="Gene3D" id="2.20.110.10">
    <property type="entry name" value="Histone H3 K4-specific methyltransferase SET7/9 N-terminal domain"/>
    <property type="match status" value="6"/>
</dbReference>
<feature type="compositionally biased region" description="Basic residues" evidence="2">
    <location>
        <begin position="203"/>
        <end position="222"/>
    </location>
</feature>
<dbReference type="PANTHER" id="PTHR43215">
    <property type="entry name" value="RADIAL SPOKE HEAD 1 HOMOLOG"/>
    <property type="match status" value="1"/>
</dbReference>
<dbReference type="Proteomes" id="UP001295684">
    <property type="component" value="Unassembled WGS sequence"/>
</dbReference>
<comment type="caution">
    <text evidence="3">The sequence shown here is derived from an EMBL/GenBank/DDBJ whole genome shotgun (WGS) entry which is preliminary data.</text>
</comment>
<feature type="region of interest" description="Disordered" evidence="2">
    <location>
        <begin position="179"/>
        <end position="222"/>
    </location>
</feature>
<evidence type="ECO:0000313" key="4">
    <source>
        <dbReference type="Proteomes" id="UP001295684"/>
    </source>
</evidence>
<keyword evidence="1" id="KW-0677">Repeat</keyword>
<dbReference type="GO" id="GO:0005829">
    <property type="term" value="C:cytosol"/>
    <property type="evidence" value="ECO:0007669"/>
    <property type="project" value="TreeGrafter"/>
</dbReference>
<name>A0AAD1Y3F1_EUPCR</name>
<protein>
    <recommendedName>
        <fullName evidence="5">Phosphatidylinositol-4-phosphate 5-kinase</fullName>
    </recommendedName>
</protein>
<proteinExistence type="predicted"/>
<evidence type="ECO:0000256" key="1">
    <source>
        <dbReference type="ARBA" id="ARBA00022737"/>
    </source>
</evidence>
<feature type="region of interest" description="Disordered" evidence="2">
    <location>
        <begin position="86"/>
        <end position="143"/>
    </location>
</feature>
<feature type="compositionally biased region" description="Polar residues" evidence="2">
    <location>
        <begin position="92"/>
        <end position="115"/>
    </location>
</feature>
<evidence type="ECO:0000256" key="2">
    <source>
        <dbReference type="SAM" id="MobiDB-lite"/>
    </source>
</evidence>
<organism evidence="3 4">
    <name type="scientific">Euplotes crassus</name>
    <dbReference type="NCBI Taxonomy" id="5936"/>
    <lineage>
        <taxon>Eukaryota</taxon>
        <taxon>Sar</taxon>
        <taxon>Alveolata</taxon>
        <taxon>Ciliophora</taxon>
        <taxon>Intramacronucleata</taxon>
        <taxon>Spirotrichea</taxon>
        <taxon>Hypotrichia</taxon>
        <taxon>Euplotida</taxon>
        <taxon>Euplotidae</taxon>
        <taxon>Moneuplotes</taxon>
    </lineage>
</organism>
<dbReference type="EMBL" id="CAMPGE010026402">
    <property type="protein sequence ID" value="CAI2384090.1"/>
    <property type="molecule type" value="Genomic_DNA"/>
</dbReference>
<feature type="compositionally biased region" description="Basic and acidic residues" evidence="2">
    <location>
        <begin position="187"/>
        <end position="201"/>
    </location>
</feature>
<reference evidence="3" key="1">
    <citation type="submission" date="2023-07" db="EMBL/GenBank/DDBJ databases">
        <authorList>
            <consortium name="AG Swart"/>
            <person name="Singh M."/>
            <person name="Singh A."/>
            <person name="Seah K."/>
            <person name="Emmerich C."/>
        </authorList>
    </citation>
    <scope>NUCLEOTIDE SEQUENCE</scope>
    <source>
        <strain evidence="3">DP1</strain>
    </source>
</reference>
<accession>A0AAD1Y3F1</accession>
<dbReference type="PANTHER" id="PTHR43215:SF14">
    <property type="entry name" value="RADIAL SPOKE HEAD 1 HOMOLOG"/>
    <property type="match status" value="1"/>
</dbReference>
<evidence type="ECO:0008006" key="5">
    <source>
        <dbReference type="Google" id="ProtNLM"/>
    </source>
</evidence>
<evidence type="ECO:0000313" key="3">
    <source>
        <dbReference type="EMBL" id="CAI2384090.1"/>
    </source>
</evidence>
<dbReference type="SUPFAM" id="SSF82185">
    <property type="entry name" value="Histone H3 K4-specific methyltransferase SET7/9 N-terminal domain"/>
    <property type="match status" value="5"/>
</dbReference>
<dbReference type="AlphaFoldDB" id="A0AAD1Y3F1"/>
<dbReference type="InterPro" id="IPR003409">
    <property type="entry name" value="MORN"/>
</dbReference>
<keyword evidence="4" id="KW-1185">Reference proteome</keyword>
<dbReference type="Pfam" id="PF02493">
    <property type="entry name" value="MORN"/>
    <property type="match status" value="13"/>
</dbReference>
<gene>
    <name evidence="3" type="ORF">ECRASSUSDP1_LOCUS25611</name>
</gene>
<dbReference type="SMART" id="SM00698">
    <property type="entry name" value="MORN"/>
    <property type="match status" value="12"/>
</dbReference>
<sequence length="803" mass="93104">MKKYPIDQNEVYQFKCTYTLHKDLYRKNAAFPSTLLRPQNQINLMPDINDKPTSQVPESKFKIRNIQEVEEEHKSHMNELFTQLRKGHSLSRKSTITTSGTRKPNTTYQNRLTSFTNKNTNQTKRTRPKTAYRPMTGKLPGGRMKNLLESPKKSFISHPYQNNPEVLANITEMTYVAQSNKNSRLPSNERKNSPRKPEVYPRKTNKFKKTSRTKKFSSKKMRERNEILSKFSRYGPFSGLGDTKMSSFSETKSKNKRNRMFRTSNPYSLTGNKVNSNTQTIRKPIKASRFTWREAPTQEIVTQMEFTRKLAQSRSELLHQQKATSRPAMVEASYRPLEQFIEEANALKKEVKPLLKRTLLFEGRYDDGKKTGKGDFVFPNGDFFRGNFSRDLKEGFGTLISFKNNFIFKGEFKQDEIKGHGTCLHSNGMVIDGYYIGEQKLNNDTEVKVLYTNGEVYEGRWKENKRSGKGKHIYSDYSIYDGDWLEDERHGNGKMTLPNNSFIIGEFRNDVMVNGSKYIDENRNVYEPLLSGDKSGRFYNGRLYGLGKINFINGDLYEGMFKDGKRCGHGKMQYKNIKKYQEDEEGLSPNESSHQDLDWAIYDGMWNDNCKHGEGVMKWSDESQFKGEWRKDQRYHGTMIMVTGAEYTGYWKNDKFHGKGKITTPEGLVFEGEFQNGFRQKYGTIFYEDGSVYTGELEDWTRQGLGKLEENGNTYEGYFDDNRKNGNGKMYYKNGDYYNGTWLDDRRDGNGTMLYATTKEVYEGEWSGDLRSGLGKLIMPNGKTIECEWRNGKAQGEGKLYDS</sequence>